<evidence type="ECO:0000256" key="1">
    <source>
        <dbReference type="SAM" id="MobiDB-lite"/>
    </source>
</evidence>
<comment type="caution">
    <text evidence="2">The sequence shown here is derived from an EMBL/GenBank/DDBJ whole genome shotgun (WGS) entry which is preliminary data.</text>
</comment>
<gene>
    <name evidence="2" type="ORF">IW245_004776</name>
</gene>
<feature type="region of interest" description="Disordered" evidence="1">
    <location>
        <begin position="260"/>
        <end position="279"/>
    </location>
</feature>
<keyword evidence="3" id="KW-1185">Reference proteome</keyword>
<feature type="compositionally biased region" description="Polar residues" evidence="1">
    <location>
        <begin position="269"/>
        <end position="279"/>
    </location>
</feature>
<dbReference type="EMBL" id="JADOUF010000001">
    <property type="protein sequence ID" value="MBG6138582.1"/>
    <property type="molecule type" value="Genomic_DNA"/>
</dbReference>
<evidence type="ECO:0000313" key="2">
    <source>
        <dbReference type="EMBL" id="MBG6138582.1"/>
    </source>
</evidence>
<dbReference type="RefSeq" id="WP_197005323.1">
    <property type="nucleotide sequence ID" value="NZ_BONS01000025.1"/>
</dbReference>
<protein>
    <submittedName>
        <fullName evidence="2">Uncharacterized protein</fullName>
    </submittedName>
</protein>
<accession>A0A8J7KRJ5</accession>
<dbReference type="AlphaFoldDB" id="A0A8J7KRJ5"/>
<reference evidence="2" key="1">
    <citation type="submission" date="2020-11" db="EMBL/GenBank/DDBJ databases">
        <title>Sequencing the genomes of 1000 actinobacteria strains.</title>
        <authorList>
            <person name="Klenk H.-P."/>
        </authorList>
    </citation>
    <scope>NUCLEOTIDE SEQUENCE</scope>
    <source>
        <strain evidence="2">DSM 45356</strain>
    </source>
</reference>
<organism evidence="2 3">
    <name type="scientific">Longispora fulva</name>
    <dbReference type="NCBI Taxonomy" id="619741"/>
    <lineage>
        <taxon>Bacteria</taxon>
        <taxon>Bacillati</taxon>
        <taxon>Actinomycetota</taxon>
        <taxon>Actinomycetes</taxon>
        <taxon>Micromonosporales</taxon>
        <taxon>Micromonosporaceae</taxon>
        <taxon>Longispora</taxon>
    </lineage>
</organism>
<evidence type="ECO:0000313" key="3">
    <source>
        <dbReference type="Proteomes" id="UP000622552"/>
    </source>
</evidence>
<sequence>MRVRTLLTVLVISVLVMCTGGYFVAQYFGEKFKIPVSTKSCTVTAGGKVVLDADQLANAATIAAVGIRRKLPERAVVVALATAWQESKIRNLTGGDRDSIGLFQQRPSMGWGTPEQIADQRYTSGKFYDKLVKVPGWQDMRVTDAAQAVQVSAHPELYEQWVEKSEILTRALGGSAGQAVACTLPGDPKQQGAVAVAALADALKADWGQAGATKATTMDLKPRDAQSGWQYAHWLVARAEEHGVRAVRYAGMEWTAKDGSWTKKKDANGTETVTAEVSP</sequence>
<dbReference type="Proteomes" id="UP000622552">
    <property type="component" value="Unassembled WGS sequence"/>
</dbReference>
<proteinExistence type="predicted"/>
<name>A0A8J7KRJ5_9ACTN</name>